<dbReference type="EMBL" id="CP111016">
    <property type="protein sequence ID" value="WAR04348.1"/>
    <property type="molecule type" value="Genomic_DNA"/>
</dbReference>
<gene>
    <name evidence="1" type="ORF">MAR_019717</name>
</gene>
<reference evidence="1" key="1">
    <citation type="submission" date="2022-11" db="EMBL/GenBank/DDBJ databases">
        <title>Centuries of genome instability and evolution in soft-shell clam transmissible cancer (bioRxiv).</title>
        <authorList>
            <person name="Hart S.F.M."/>
            <person name="Yonemitsu M.A."/>
            <person name="Giersch R.M."/>
            <person name="Beal B.F."/>
            <person name="Arriagada G."/>
            <person name="Davis B.W."/>
            <person name="Ostrander E.A."/>
            <person name="Goff S.P."/>
            <person name="Metzger M.J."/>
        </authorList>
    </citation>
    <scope>NUCLEOTIDE SEQUENCE</scope>
    <source>
        <strain evidence="1">MELC-2E11</strain>
        <tissue evidence="1">Siphon/mantle</tissue>
    </source>
</reference>
<evidence type="ECO:0000313" key="1">
    <source>
        <dbReference type="EMBL" id="WAR04348.1"/>
    </source>
</evidence>
<name>A0ABY7E2T5_MYAAR</name>
<accession>A0ABY7E2T5</accession>
<evidence type="ECO:0000313" key="2">
    <source>
        <dbReference type="Proteomes" id="UP001164746"/>
    </source>
</evidence>
<keyword evidence="2" id="KW-1185">Reference proteome</keyword>
<sequence>MDYLGVFPFPDRLLVEFNDVGCIPPPVPEGLEWDPVSVVIPLNSTDNYSSLQRLLRASYKTRYVSKNAINHNDPGGYRIRVDATTYGAEIIHRMTSHMSSTTFNRLASHATVGIFTSWEHITIFPEYYSVANPAGCCCAGQCRTSCTFDGRKYFKLAGAGGQRTGILDDNILCNSADPYHGKANILVHEFAHTVKLHGLDGWMHTRTEEEYFAVGSSVFMNADRLGPDTNVHGGLQINTCVHALTTNIFNELQFNPIVKSYSHVHHEVCRKDDRDITLYSVRIYGVKHEVRQCGSSACSTEYTSKTNIFNQDITMFYITRRCGSSACSTEYASKTNVFNHDITIFYITRRCGSSACSTEYAVRFNGVQHGVRRCGSTACSTEYAGKTNIYNHDITLYSILIEVYGNNQDITYNLSPTDQHPSLQRLLRASYKTRYVSKNAVNHNDPGGYRIRVDATTHVSDHALDTGAEIIHRMTSHMSSATFHRLASHATVGIFTSWEHITIFPEYYSVANPAGCCEQDHTWGQRTGILDDNILCNDNDPYRYGRSNILVHEFAHTVKLYGLDGWMLTRITNAFKAAQGNNAWAPGQYAMQTEEEYFAVGSSVFMNADRRGPNANVNGIQMNVYVQVRLNLLRHGVTRDYHYIQSQHRVVFYMTHRCGSATCITEYAWKTNIISHDISQLHALNCMRVRFHGVYHGERREDERL</sequence>
<dbReference type="Proteomes" id="UP001164746">
    <property type="component" value="Chromosome 5"/>
</dbReference>
<dbReference type="Gene3D" id="3.40.390.10">
    <property type="entry name" value="Collagenase (Catalytic Domain)"/>
    <property type="match status" value="1"/>
</dbReference>
<organism evidence="1 2">
    <name type="scientific">Mya arenaria</name>
    <name type="common">Soft-shell clam</name>
    <dbReference type="NCBI Taxonomy" id="6604"/>
    <lineage>
        <taxon>Eukaryota</taxon>
        <taxon>Metazoa</taxon>
        <taxon>Spiralia</taxon>
        <taxon>Lophotrochozoa</taxon>
        <taxon>Mollusca</taxon>
        <taxon>Bivalvia</taxon>
        <taxon>Autobranchia</taxon>
        <taxon>Heteroconchia</taxon>
        <taxon>Euheterodonta</taxon>
        <taxon>Imparidentia</taxon>
        <taxon>Neoheterodontei</taxon>
        <taxon>Myida</taxon>
        <taxon>Myoidea</taxon>
        <taxon>Myidae</taxon>
        <taxon>Mya</taxon>
    </lineage>
</organism>
<dbReference type="InterPro" id="IPR024079">
    <property type="entry name" value="MetalloPept_cat_dom_sf"/>
</dbReference>
<proteinExistence type="predicted"/>
<protein>
    <submittedName>
        <fullName evidence="1">Uncharacterized protein</fullName>
    </submittedName>
</protein>